<accession>A0A813E857</accession>
<feature type="domain" description="Helicase-associated" evidence="1">
    <location>
        <begin position="40"/>
        <end position="106"/>
    </location>
</feature>
<dbReference type="Pfam" id="PF03457">
    <property type="entry name" value="HA"/>
    <property type="match status" value="2"/>
</dbReference>
<evidence type="ECO:0000313" key="3">
    <source>
        <dbReference type="Proteomes" id="UP000654075"/>
    </source>
</evidence>
<name>A0A813E857_POLGL</name>
<evidence type="ECO:0000259" key="1">
    <source>
        <dbReference type="Pfam" id="PF03457"/>
    </source>
</evidence>
<dbReference type="PANTHER" id="PTHR33418:SF1">
    <property type="entry name" value="HELICASE-ASSOCIATED DOMAIN-CONTAINING PROTEIN"/>
    <property type="match status" value="1"/>
</dbReference>
<gene>
    <name evidence="2" type="ORF">PGLA1383_LOCUS13364</name>
</gene>
<comment type="caution">
    <text evidence="2">The sequence shown here is derived from an EMBL/GenBank/DDBJ whole genome shotgun (WGS) entry which is preliminary data.</text>
</comment>
<dbReference type="OrthoDB" id="45515at2759"/>
<organism evidence="2 3">
    <name type="scientific">Polarella glacialis</name>
    <name type="common">Dinoflagellate</name>
    <dbReference type="NCBI Taxonomy" id="89957"/>
    <lineage>
        <taxon>Eukaryota</taxon>
        <taxon>Sar</taxon>
        <taxon>Alveolata</taxon>
        <taxon>Dinophyceae</taxon>
        <taxon>Suessiales</taxon>
        <taxon>Suessiaceae</taxon>
        <taxon>Polarella</taxon>
    </lineage>
</organism>
<dbReference type="AlphaFoldDB" id="A0A813E857"/>
<dbReference type="Gene3D" id="6.10.140.530">
    <property type="match status" value="2"/>
</dbReference>
<dbReference type="EMBL" id="CAJNNV010007376">
    <property type="protein sequence ID" value="CAE8594842.1"/>
    <property type="molecule type" value="Genomic_DNA"/>
</dbReference>
<dbReference type="InterPro" id="IPR005114">
    <property type="entry name" value="Helicase_assoc"/>
</dbReference>
<feature type="non-terminal residue" evidence="2">
    <location>
        <position position="1"/>
    </location>
</feature>
<keyword evidence="3" id="KW-1185">Reference proteome</keyword>
<sequence>LGHWVGTQRRARKGQGGLKINAEQIEQLDSLEFVWVVSKSASWEEMFELLKAYQQEHDHTRVPKSYVADNGAKLGNWVNNQRSARKGQGGCKIDAEYIEQLDSLGFVWGVNRAASCEENFELLKAYKQEHGHTRVPQSYVADDGFKLGSWVSAQRKARRGQGGRKIDAQQIEKLDSLGFAWAVN</sequence>
<dbReference type="OMA" id="KARFGNC"/>
<evidence type="ECO:0000313" key="2">
    <source>
        <dbReference type="EMBL" id="CAE8594842.1"/>
    </source>
</evidence>
<reference evidence="2" key="1">
    <citation type="submission" date="2021-02" db="EMBL/GenBank/DDBJ databases">
        <authorList>
            <person name="Dougan E. K."/>
            <person name="Rhodes N."/>
            <person name="Thang M."/>
            <person name="Chan C."/>
        </authorList>
    </citation>
    <scope>NUCLEOTIDE SEQUENCE</scope>
</reference>
<protein>
    <recommendedName>
        <fullName evidence="1">Helicase-associated domain-containing protein</fullName>
    </recommendedName>
</protein>
<feature type="domain" description="Helicase-associated" evidence="1">
    <location>
        <begin position="117"/>
        <end position="179"/>
    </location>
</feature>
<dbReference type="PANTHER" id="PTHR33418">
    <property type="entry name" value="HELICASE-ASSOCIATED"/>
    <property type="match status" value="1"/>
</dbReference>
<proteinExistence type="predicted"/>
<dbReference type="Proteomes" id="UP000654075">
    <property type="component" value="Unassembled WGS sequence"/>
</dbReference>